<evidence type="ECO:0000313" key="1">
    <source>
        <dbReference type="EMBL" id="TXL62296.1"/>
    </source>
</evidence>
<dbReference type="AlphaFoldDB" id="A0A5C8NMB9"/>
<sequence length="334" mass="35349">MAAVVVIAAALGLGWSSARVVDADARPDLTAALDTLPVDVRTVGFTDWASIRTGVGVDEATPRDLATRSVIAEQADVLDDVLGWSLSDVDWEVYAQTNQADHATVRLSRSVSFADVRTKLRSSGYTQDGRLWTVPEDELVGKGLTDLEAVVALVPRKRLVVLTSAPAPAHKVLKVIDGDTGSLAGVRAARDTAQALAGHDTVLLQSGRDGCKDSAVANDPDAEQQARTAVQRAGSLRPYVFSGRALRDEGGSGFGAQRVVFVMTFGSPATASDQASVREELASGPFIGRQGRISETLRDADVRVEDSTVRMAFDHDPDTDVFMTGVGPVLFASC</sequence>
<dbReference type="Proteomes" id="UP000321571">
    <property type="component" value="Unassembled WGS sequence"/>
</dbReference>
<proteinExistence type="predicted"/>
<evidence type="ECO:0000313" key="2">
    <source>
        <dbReference type="Proteomes" id="UP000321571"/>
    </source>
</evidence>
<accession>A0A5C8NMB9</accession>
<gene>
    <name evidence="1" type="ORF">FHP06_06260</name>
</gene>
<organism evidence="1 2">
    <name type="scientific">Aeromicrobium terrae</name>
    <dbReference type="NCBI Taxonomy" id="2498846"/>
    <lineage>
        <taxon>Bacteria</taxon>
        <taxon>Bacillati</taxon>
        <taxon>Actinomycetota</taxon>
        <taxon>Actinomycetes</taxon>
        <taxon>Propionibacteriales</taxon>
        <taxon>Nocardioidaceae</taxon>
        <taxon>Aeromicrobium</taxon>
    </lineage>
</organism>
<dbReference type="OrthoDB" id="3772356at2"/>
<dbReference type="EMBL" id="VDUX01000002">
    <property type="protein sequence ID" value="TXL62296.1"/>
    <property type="molecule type" value="Genomic_DNA"/>
</dbReference>
<reference evidence="1 2" key="1">
    <citation type="submission" date="2019-06" db="EMBL/GenBank/DDBJ databases">
        <title>Aeromicrobium sp. nov., isolated from a maize field.</title>
        <authorList>
            <person name="Lin S.-Y."/>
            <person name="Tsai C.-F."/>
            <person name="Young C.-C."/>
        </authorList>
    </citation>
    <scope>NUCLEOTIDE SEQUENCE [LARGE SCALE GENOMIC DNA]</scope>
    <source>
        <strain evidence="1 2">CC-CFT486</strain>
    </source>
</reference>
<comment type="caution">
    <text evidence="1">The sequence shown here is derived from an EMBL/GenBank/DDBJ whole genome shotgun (WGS) entry which is preliminary data.</text>
</comment>
<name>A0A5C8NMB9_9ACTN</name>
<keyword evidence="2" id="KW-1185">Reference proteome</keyword>
<protein>
    <recommendedName>
        <fullName evidence="3">DUF3352 domain-containing protein</fullName>
    </recommendedName>
</protein>
<evidence type="ECO:0008006" key="3">
    <source>
        <dbReference type="Google" id="ProtNLM"/>
    </source>
</evidence>